<feature type="compositionally biased region" description="Polar residues" evidence="7">
    <location>
        <begin position="41"/>
        <end position="52"/>
    </location>
</feature>
<dbReference type="PROSITE" id="PS50008">
    <property type="entry name" value="PIPLC_Y_DOMAIN"/>
    <property type="match status" value="1"/>
</dbReference>
<feature type="domain" description="EF-hand" evidence="11">
    <location>
        <begin position="434"/>
        <end position="469"/>
    </location>
</feature>
<evidence type="ECO:0000256" key="7">
    <source>
        <dbReference type="SAM" id="MobiDB-lite"/>
    </source>
</evidence>
<dbReference type="PROSITE" id="PS50007">
    <property type="entry name" value="PIPLC_X_DOMAIN"/>
    <property type="match status" value="1"/>
</dbReference>
<comment type="catalytic activity">
    <reaction evidence="6">
        <text>a 1,2-diacyl-sn-glycero-3-phospho-(1D-myo-inositol-4,5-bisphosphate) + H2O = 1D-myo-inositol 1,4,5-trisphosphate + a 1,2-diacyl-sn-glycerol + H(+)</text>
        <dbReference type="Rhea" id="RHEA:33179"/>
        <dbReference type="ChEBI" id="CHEBI:15377"/>
        <dbReference type="ChEBI" id="CHEBI:15378"/>
        <dbReference type="ChEBI" id="CHEBI:17815"/>
        <dbReference type="ChEBI" id="CHEBI:58456"/>
        <dbReference type="ChEBI" id="CHEBI:203600"/>
        <dbReference type="EC" id="3.1.4.11"/>
    </reaction>
</comment>
<sequence length="1156" mass="128368">MSSASYSNPPRSSPGSQASVSTPVLASQSTAPGSMLRRSRPSQVHTTLQANGTSTSVPTSAISASSVASSSQHDSPMMSPENMVLTTSSSIQPSPEPYRGRDVEQFPPTPLTLGDPLLNRKPSANSMNYSIAPSSAPSTGSLAEALQSQGKVSGGLIRRLSSKTMKVVSRTRRQSSVAPKSRDGSIGPAILRRRSDSTNTAPPADNVFLTDSDDDFIPADERDEFLINPLGLIDGQVREVSPTSNPGSISGTLSPVDPTVGPVIPLALVKGTYVRKISKKRKYKKIFLVLDQGAAKITWDKARPSKCIYVDDIREIRIGSDTKQYRLDYDVPDSEQDRFFSILYAVADKSKSKTMHLIAEDDEAFANWVGALDALSKHRQELMISLMSFNDKAIRAYWSSEMSKQFEGKPHSPDDEEIDFPGVERVCRNLHIHVKQRDLREKFDTADTTRTGRLNFAEFQNFVRKMTHRVDIRALYRGLASDAANGITWPEFSYFLRDTQGEDVDADPRAWEARFLRFSRKTKFSDGVDSDVPRMSEQGLAAYLTSTFNLALVSEPSEYTLDRPMHEYFISSSHNTYLVGRQVADLSSVEGYINALMKRCRSIEIDCWDGPDGQPSVQHGYAMTNAISFREVINVVNKYAFLTSKFPLWISLEVHCSATQQSLMSDIMKEIFGHRLIVTALDPSSDKLPSPSELKERILVKVKAASAEEPRTGRLPSVNGRRRGNSLTSPYTKPLAADNSAIPAYSLAQSPMLSPRDPSRRRVAKRYNTITEGEVQEIVSSSTSDCDSGNEKAPSKKKTSRIVPALGELGVYCTGISFGGFDSLECRMPYHILSFMESTFKSNTKTKELKDQLYRHNMRYMMRVYPQYSRLSSNNFNPLMYWRKGVQMAALNWQTFDLGMQFNQAMFDAGTDQSGYVLKPHSMREIRMLPNGIPAEAVGKLVRKNVTFSIDVISAQQLMRPGNLAANRTLDPYVEVEVFHANDKRDKHDSTVGIPTPNDTPLKQTTEVVKENGFNPVFDEKMKFSITTKYPELVFIKWSVKLSSNGEASDRALTMATFTAKLSSLNKGYRTLPLLDGNGDRYLFSTLFCRVEVGPVTDVYVNPGDSVEPVGKFKTLGNKVFSRSSPSNKIASEKSIEKSSLDSGYSDTSQQSMVKP</sequence>
<dbReference type="InterPro" id="IPR037755">
    <property type="entry name" value="Plc1_PH"/>
</dbReference>
<feature type="compositionally biased region" description="Polar residues" evidence="7">
    <location>
        <begin position="15"/>
        <end position="32"/>
    </location>
</feature>
<dbReference type="CDD" id="cd00275">
    <property type="entry name" value="C2_PLC_like"/>
    <property type="match status" value="1"/>
</dbReference>
<dbReference type="Proteomes" id="UP001408356">
    <property type="component" value="Unassembled WGS sequence"/>
</dbReference>
<dbReference type="SMART" id="SM00148">
    <property type="entry name" value="PLCXc"/>
    <property type="match status" value="1"/>
</dbReference>
<dbReference type="CDD" id="cd13360">
    <property type="entry name" value="PH_PLC_fungal"/>
    <property type="match status" value="1"/>
</dbReference>
<dbReference type="PANTHER" id="PTHR10336">
    <property type="entry name" value="PHOSPHOINOSITIDE-SPECIFIC PHOSPHOLIPASE C FAMILY PROTEIN"/>
    <property type="match status" value="1"/>
</dbReference>
<dbReference type="SUPFAM" id="SSF50729">
    <property type="entry name" value="PH domain-like"/>
    <property type="match status" value="1"/>
</dbReference>
<dbReference type="SUPFAM" id="SSF47473">
    <property type="entry name" value="EF-hand"/>
    <property type="match status" value="1"/>
</dbReference>
<dbReference type="SMART" id="SM00239">
    <property type="entry name" value="C2"/>
    <property type="match status" value="1"/>
</dbReference>
<dbReference type="Gene3D" id="3.20.20.190">
    <property type="entry name" value="Phosphatidylinositol (PI) phosphodiesterase"/>
    <property type="match status" value="1"/>
</dbReference>
<dbReference type="Gene3D" id="2.60.40.150">
    <property type="entry name" value="C2 domain"/>
    <property type="match status" value="1"/>
</dbReference>
<evidence type="ECO:0000259" key="11">
    <source>
        <dbReference type="PROSITE" id="PS50222"/>
    </source>
</evidence>
<feature type="domain" description="PI-PLC Y-box" evidence="10">
    <location>
        <begin position="806"/>
        <end position="924"/>
    </location>
</feature>
<keyword evidence="4 6" id="KW-0443">Lipid metabolism</keyword>
<dbReference type="InterPro" id="IPR000909">
    <property type="entry name" value="PLipase_C_PInositol-sp_X_dom"/>
</dbReference>
<accession>A0ABR2UZV4</accession>
<evidence type="ECO:0000313" key="12">
    <source>
        <dbReference type="EMBL" id="KAK9419760.1"/>
    </source>
</evidence>
<feature type="compositionally biased region" description="Low complexity" evidence="7">
    <location>
        <begin position="1"/>
        <end position="14"/>
    </location>
</feature>
<gene>
    <name evidence="12" type="ORF">SUNI508_07009</name>
</gene>
<proteinExistence type="predicted"/>
<keyword evidence="5" id="KW-0807">Transducer</keyword>
<protein>
    <recommendedName>
        <fullName evidence="1 6">Phosphoinositide phospholipase C</fullName>
        <ecNumber evidence="1 6">3.1.4.11</ecNumber>
    </recommendedName>
</protein>
<feature type="region of interest" description="Disordered" evidence="7">
    <location>
        <begin position="1119"/>
        <end position="1156"/>
    </location>
</feature>
<dbReference type="SUPFAM" id="SSF49562">
    <property type="entry name" value="C2 domain (Calcium/lipid-binding domain, CaLB)"/>
    <property type="match status" value="1"/>
</dbReference>
<dbReference type="Pfam" id="PF00168">
    <property type="entry name" value="C2"/>
    <property type="match status" value="1"/>
</dbReference>
<evidence type="ECO:0000313" key="13">
    <source>
        <dbReference type="Proteomes" id="UP001408356"/>
    </source>
</evidence>
<dbReference type="InterPro" id="IPR035892">
    <property type="entry name" value="C2_domain_sf"/>
</dbReference>
<keyword evidence="13" id="KW-1185">Reference proteome</keyword>
<feature type="region of interest" description="Disordered" evidence="7">
    <location>
        <begin position="778"/>
        <end position="799"/>
    </location>
</feature>
<dbReference type="SUPFAM" id="SSF51695">
    <property type="entry name" value="PLC-like phosphodiesterases"/>
    <property type="match status" value="1"/>
</dbReference>
<dbReference type="SMART" id="SM00233">
    <property type="entry name" value="PH"/>
    <property type="match status" value="1"/>
</dbReference>
<evidence type="ECO:0000259" key="9">
    <source>
        <dbReference type="PROSITE" id="PS50004"/>
    </source>
</evidence>
<keyword evidence="3 6" id="KW-0442">Lipid degradation</keyword>
<dbReference type="PROSITE" id="PS50003">
    <property type="entry name" value="PH_DOMAIN"/>
    <property type="match status" value="1"/>
</dbReference>
<comment type="caution">
    <text evidence="12">The sequence shown here is derived from an EMBL/GenBank/DDBJ whole genome shotgun (WGS) entry which is preliminary data.</text>
</comment>
<dbReference type="CDD" id="cd16207">
    <property type="entry name" value="EFh_ScPlc1p_like"/>
    <property type="match status" value="1"/>
</dbReference>
<evidence type="ECO:0000256" key="1">
    <source>
        <dbReference type="ARBA" id="ARBA00012368"/>
    </source>
</evidence>
<feature type="region of interest" description="Disordered" evidence="7">
    <location>
        <begin position="705"/>
        <end position="735"/>
    </location>
</feature>
<evidence type="ECO:0000256" key="3">
    <source>
        <dbReference type="ARBA" id="ARBA00022963"/>
    </source>
</evidence>
<feature type="compositionally biased region" description="Polar residues" evidence="7">
    <location>
        <begin position="1141"/>
        <end position="1156"/>
    </location>
</feature>
<dbReference type="InterPro" id="IPR001192">
    <property type="entry name" value="PI-PLC_fam"/>
</dbReference>
<evidence type="ECO:0000256" key="6">
    <source>
        <dbReference type="RuleBase" id="RU361133"/>
    </source>
</evidence>
<dbReference type="EMBL" id="JARVKF010000288">
    <property type="protein sequence ID" value="KAK9419760.1"/>
    <property type="molecule type" value="Genomic_DNA"/>
</dbReference>
<dbReference type="Gene3D" id="2.30.29.30">
    <property type="entry name" value="Pleckstrin-homology domain (PH domain)/Phosphotyrosine-binding domain (PTB)"/>
    <property type="match status" value="1"/>
</dbReference>
<evidence type="ECO:0000259" key="8">
    <source>
        <dbReference type="PROSITE" id="PS50003"/>
    </source>
</evidence>
<keyword evidence="2 6" id="KW-0378">Hydrolase</keyword>
<evidence type="ECO:0000256" key="4">
    <source>
        <dbReference type="ARBA" id="ARBA00023098"/>
    </source>
</evidence>
<dbReference type="InterPro" id="IPR017946">
    <property type="entry name" value="PLC-like_Pdiesterase_TIM-brl"/>
</dbReference>
<feature type="region of interest" description="Disordered" evidence="7">
    <location>
        <begin position="1"/>
        <end position="211"/>
    </location>
</feature>
<dbReference type="Pfam" id="PF00388">
    <property type="entry name" value="PI-PLC-X"/>
    <property type="match status" value="1"/>
</dbReference>
<feature type="compositionally biased region" description="Polar residues" evidence="7">
    <location>
        <begin position="84"/>
        <end position="93"/>
    </location>
</feature>
<dbReference type="PROSITE" id="PS50004">
    <property type="entry name" value="C2"/>
    <property type="match status" value="1"/>
</dbReference>
<dbReference type="PANTHER" id="PTHR10336:SF36">
    <property type="entry name" value="1-PHOSPHATIDYLINOSITOL 4,5-BISPHOSPHATE PHOSPHODIESTERASE BETA-4"/>
    <property type="match status" value="1"/>
</dbReference>
<feature type="compositionally biased region" description="Low complexity" evidence="7">
    <location>
        <begin position="53"/>
        <end position="71"/>
    </location>
</feature>
<dbReference type="Gene3D" id="1.10.238.10">
    <property type="entry name" value="EF-hand"/>
    <property type="match status" value="1"/>
</dbReference>
<dbReference type="PROSITE" id="PS50222">
    <property type="entry name" value="EF_HAND_2"/>
    <property type="match status" value="1"/>
</dbReference>
<reference evidence="12 13" key="1">
    <citation type="journal article" date="2024" name="J. Plant Pathol.">
        <title>Sequence and assembly of the genome of Seiridium unicorne, isolate CBS 538.82, causal agent of cypress canker disease.</title>
        <authorList>
            <person name="Scali E."/>
            <person name="Rocca G.D."/>
            <person name="Danti R."/>
            <person name="Garbelotto M."/>
            <person name="Barberini S."/>
            <person name="Baroncelli R."/>
            <person name="Emiliani G."/>
        </authorList>
    </citation>
    <scope>NUCLEOTIDE SEQUENCE [LARGE SCALE GENOMIC DNA]</scope>
    <source>
        <strain evidence="12 13">BM-138-508</strain>
    </source>
</reference>
<dbReference type="Pfam" id="PF16457">
    <property type="entry name" value="PH_12"/>
    <property type="match status" value="1"/>
</dbReference>
<evidence type="ECO:0000256" key="2">
    <source>
        <dbReference type="ARBA" id="ARBA00022801"/>
    </source>
</evidence>
<dbReference type="InterPro" id="IPR002048">
    <property type="entry name" value="EF_hand_dom"/>
</dbReference>
<dbReference type="CDD" id="cd08598">
    <property type="entry name" value="PI-PLC1c_yeast"/>
    <property type="match status" value="1"/>
</dbReference>
<feature type="domain" description="PH" evidence="8">
    <location>
        <begin position="266"/>
        <end position="377"/>
    </location>
</feature>
<dbReference type="PRINTS" id="PR00390">
    <property type="entry name" value="PHPHLIPASEC"/>
</dbReference>
<dbReference type="Pfam" id="PF00387">
    <property type="entry name" value="PI-PLC-Y"/>
    <property type="match status" value="1"/>
</dbReference>
<feature type="domain" description="C2" evidence="9">
    <location>
        <begin position="929"/>
        <end position="1076"/>
    </location>
</feature>
<dbReference type="InterPro" id="IPR011993">
    <property type="entry name" value="PH-like_dom_sf"/>
</dbReference>
<feature type="compositionally biased region" description="Polar residues" evidence="7">
    <location>
        <begin position="122"/>
        <end position="151"/>
    </location>
</feature>
<name>A0ABR2UZV4_9PEZI</name>
<dbReference type="InterPro" id="IPR000008">
    <property type="entry name" value="C2_dom"/>
</dbReference>
<feature type="compositionally biased region" description="Polar residues" evidence="7">
    <location>
        <begin position="778"/>
        <end position="787"/>
    </location>
</feature>
<evidence type="ECO:0000256" key="5">
    <source>
        <dbReference type="ARBA" id="ARBA00023224"/>
    </source>
</evidence>
<dbReference type="InterPro" id="IPR001849">
    <property type="entry name" value="PH_domain"/>
</dbReference>
<evidence type="ECO:0000259" key="10">
    <source>
        <dbReference type="PROSITE" id="PS50008"/>
    </source>
</evidence>
<organism evidence="12 13">
    <name type="scientific">Seiridium unicorne</name>
    <dbReference type="NCBI Taxonomy" id="138068"/>
    <lineage>
        <taxon>Eukaryota</taxon>
        <taxon>Fungi</taxon>
        <taxon>Dikarya</taxon>
        <taxon>Ascomycota</taxon>
        <taxon>Pezizomycotina</taxon>
        <taxon>Sordariomycetes</taxon>
        <taxon>Xylariomycetidae</taxon>
        <taxon>Amphisphaeriales</taxon>
        <taxon>Sporocadaceae</taxon>
        <taxon>Seiridium</taxon>
    </lineage>
</organism>
<dbReference type="InterPro" id="IPR011992">
    <property type="entry name" value="EF-hand-dom_pair"/>
</dbReference>
<dbReference type="InterPro" id="IPR001711">
    <property type="entry name" value="PLipase_C_Pinositol-sp_Y"/>
</dbReference>
<dbReference type="SMART" id="SM00149">
    <property type="entry name" value="PLCYc"/>
    <property type="match status" value="1"/>
</dbReference>
<feature type="compositionally biased region" description="Basic and acidic residues" evidence="7">
    <location>
        <begin position="1131"/>
        <end position="1140"/>
    </location>
</feature>
<dbReference type="EC" id="3.1.4.11" evidence="1 6"/>